<dbReference type="GO" id="GO:0008233">
    <property type="term" value="F:peptidase activity"/>
    <property type="evidence" value="ECO:0007669"/>
    <property type="project" value="UniProtKB-KW"/>
</dbReference>
<gene>
    <name evidence="3" type="primary">bprV_3</name>
    <name evidence="3" type="ORF">GAK31_02929</name>
</gene>
<keyword evidence="3" id="KW-0378">Hydrolase</keyword>
<dbReference type="GO" id="GO:0006508">
    <property type="term" value="P:proteolysis"/>
    <property type="evidence" value="ECO:0007669"/>
    <property type="project" value="UniProtKB-KW"/>
</dbReference>
<evidence type="ECO:0000313" key="4">
    <source>
        <dbReference type="Proteomes" id="UP000487117"/>
    </source>
</evidence>
<evidence type="ECO:0000256" key="2">
    <source>
        <dbReference type="SAM" id="Phobius"/>
    </source>
</evidence>
<name>A0A7V8FEH0_STEMA</name>
<sequence>MSQVTQPRVRHAWVVLGATVVTSLLLAAPAFVGDVQLSGLESAPTHQRFIVKYRDNSAPLASTTALASSLKAAATGLPAAQGRALGLQQLHRLATGPSVVKADRPLDRADAELLMRKLAADPNVEYVEVDQIMRPTLVPNDTRFNEQRALAPPTRPSTCARPGTRPPAPAWWWR</sequence>
<organism evidence="3 4">
    <name type="scientific">Stenotrophomonas maltophilia</name>
    <name type="common">Pseudomonas maltophilia</name>
    <name type="synonym">Xanthomonas maltophilia</name>
    <dbReference type="NCBI Taxonomy" id="40324"/>
    <lineage>
        <taxon>Bacteria</taxon>
        <taxon>Pseudomonadati</taxon>
        <taxon>Pseudomonadota</taxon>
        <taxon>Gammaproteobacteria</taxon>
        <taxon>Lysobacterales</taxon>
        <taxon>Lysobacteraceae</taxon>
        <taxon>Stenotrophomonas</taxon>
        <taxon>Stenotrophomonas maltophilia group</taxon>
    </lineage>
</organism>
<protein>
    <submittedName>
        <fullName evidence="3">Extracellular basic protease</fullName>
    </submittedName>
</protein>
<keyword evidence="2" id="KW-0472">Membrane</keyword>
<evidence type="ECO:0000256" key="1">
    <source>
        <dbReference type="SAM" id="MobiDB-lite"/>
    </source>
</evidence>
<dbReference type="Proteomes" id="UP000487117">
    <property type="component" value="Unassembled WGS sequence"/>
</dbReference>
<dbReference type="EMBL" id="WNDS01000004">
    <property type="protein sequence ID" value="KAF1013907.1"/>
    <property type="molecule type" value="Genomic_DNA"/>
</dbReference>
<evidence type="ECO:0000313" key="3">
    <source>
        <dbReference type="EMBL" id="KAF1013907.1"/>
    </source>
</evidence>
<reference evidence="4" key="1">
    <citation type="journal article" date="2020" name="MBio">
        <title>Horizontal gene transfer to a defensive symbiont with a reduced genome amongst a multipartite beetle microbiome.</title>
        <authorList>
            <person name="Waterworth S.C."/>
            <person name="Florez L.V."/>
            <person name="Rees E.R."/>
            <person name="Hertweck C."/>
            <person name="Kaltenpoth M."/>
            <person name="Kwan J.C."/>
        </authorList>
    </citation>
    <scope>NUCLEOTIDE SEQUENCE [LARGE SCALE GENOMIC DNA]</scope>
</reference>
<keyword evidence="3" id="KW-0645">Protease</keyword>
<proteinExistence type="predicted"/>
<accession>A0A7V8FEH0</accession>
<feature type="transmembrane region" description="Helical" evidence="2">
    <location>
        <begin position="12"/>
        <end position="32"/>
    </location>
</feature>
<feature type="region of interest" description="Disordered" evidence="1">
    <location>
        <begin position="149"/>
        <end position="174"/>
    </location>
</feature>
<keyword evidence="2" id="KW-1133">Transmembrane helix</keyword>
<comment type="caution">
    <text evidence="3">The sequence shown here is derived from an EMBL/GenBank/DDBJ whole genome shotgun (WGS) entry which is preliminary data.</text>
</comment>
<dbReference type="AlphaFoldDB" id="A0A7V8FEH0"/>
<feature type="compositionally biased region" description="Pro residues" evidence="1">
    <location>
        <begin position="164"/>
        <end position="174"/>
    </location>
</feature>
<keyword evidence="2" id="KW-0812">Transmembrane</keyword>